<evidence type="ECO:0000313" key="1">
    <source>
        <dbReference type="EMBL" id="ERJ97372.1"/>
    </source>
</evidence>
<evidence type="ECO:0000313" key="2">
    <source>
        <dbReference type="Proteomes" id="UP000016662"/>
    </source>
</evidence>
<proteinExistence type="predicted"/>
<organism evidence="1 2">
    <name type="scientific">Ruminococcus callidus ATCC 27760</name>
    <dbReference type="NCBI Taxonomy" id="411473"/>
    <lineage>
        <taxon>Bacteria</taxon>
        <taxon>Bacillati</taxon>
        <taxon>Bacillota</taxon>
        <taxon>Clostridia</taxon>
        <taxon>Eubacteriales</taxon>
        <taxon>Oscillospiraceae</taxon>
        <taxon>Ruminococcus</taxon>
    </lineage>
</organism>
<dbReference type="eggNOG" id="ENOG502ZBUE">
    <property type="taxonomic scope" value="Bacteria"/>
</dbReference>
<comment type="caution">
    <text evidence="1">The sequence shown here is derived from an EMBL/GenBank/DDBJ whole genome shotgun (WGS) entry which is preliminary data.</text>
</comment>
<accession>U2KYJ9</accession>
<dbReference type="AlphaFoldDB" id="U2KYJ9"/>
<keyword evidence="2" id="KW-1185">Reference proteome</keyword>
<dbReference type="EMBL" id="AWVF01000026">
    <property type="protein sequence ID" value="ERJ97372.1"/>
    <property type="molecule type" value="Genomic_DNA"/>
</dbReference>
<sequence length="233" mass="27296">MGRKIFISYKYADNDVENITDDPGKWWTCTVRDYVDVIEETLKSKTDHIYKGESDGEDLSQLKDSTIWEKLKNRIRDSTLTIIMLSKGMREKFKEEKYQWIPQEISYSLKEVSRKDKNENPVKSKTNALLAVILPDINGMYDYFTYKKTCCSSGCQFYDSNSSLIFSIMSGNMFNHKNPYANSCDVGHTIYHGDCNYMLCVKWSDFVDDMESYIDKAYEIQDNQDNYNIQKEI</sequence>
<dbReference type="Proteomes" id="UP000016662">
    <property type="component" value="Unassembled WGS sequence"/>
</dbReference>
<dbReference type="OrthoDB" id="9798540at2"/>
<reference evidence="1 2" key="1">
    <citation type="submission" date="2013-07" db="EMBL/GenBank/DDBJ databases">
        <authorList>
            <person name="Weinstock G."/>
            <person name="Sodergren E."/>
            <person name="Wylie T."/>
            <person name="Fulton L."/>
            <person name="Fulton R."/>
            <person name="Fronick C."/>
            <person name="O'Laughlin M."/>
            <person name="Godfrey J."/>
            <person name="Miner T."/>
            <person name="Herter B."/>
            <person name="Appelbaum E."/>
            <person name="Cordes M."/>
            <person name="Lek S."/>
            <person name="Wollam A."/>
            <person name="Pepin K.H."/>
            <person name="Palsikar V.B."/>
            <person name="Mitreva M."/>
            <person name="Wilson R.K."/>
        </authorList>
    </citation>
    <scope>NUCLEOTIDE SEQUENCE [LARGE SCALE GENOMIC DNA]</scope>
    <source>
        <strain evidence="1 2">ATCC 27760</strain>
    </source>
</reference>
<dbReference type="HOGENOM" id="CLU_105336_0_0_9"/>
<dbReference type="RefSeq" id="WP_021681491.1">
    <property type="nucleotide sequence ID" value="NZ_KI260355.1"/>
</dbReference>
<dbReference type="STRING" id="411473.RUMCAL_00155"/>
<protein>
    <submittedName>
        <fullName evidence="1">Uncharacterized protein</fullName>
    </submittedName>
</protein>
<gene>
    <name evidence="1" type="ORF">RUMCAL_00155</name>
</gene>
<name>U2KYJ9_9FIRM</name>
<dbReference type="PATRIC" id="fig|411473.3.peg.138"/>